<dbReference type="EMBL" id="AEUN01000435">
    <property type="protein sequence ID" value="EHJ07755.1"/>
    <property type="molecule type" value="Genomic_DNA"/>
</dbReference>
<sequence>MKVVGLNRMREVEEKLKDKFPDVSFKFYKKAIDIPSEDKEELDILVGHDSNVDEAFLKSCPNLKWLAWFATGVNNLPLQYIKDNNILLTNGRGVQAKQLSEYILAFILDDYKKMPLSYENQRKHIYDSTITGKRLAHNTLLFLGTGAIAQRTAKLAQAFNMKVIGLSKSGQQKDNFDEVYNIFALNDILPQADIVINALPETTETIHLLQKQHFEIMKDDVLFINIGRGSIVKEEIIIEVLREKIIRHAYLDVFEHEPLSSESPLYELDNVTITAHITGNDYNAKYDLLDIFTNNLSSFLTKGELNENIVEADKGY</sequence>
<keyword evidence="2 4" id="KW-0560">Oxidoreductase</keyword>
<dbReference type="SUPFAM" id="SSF51735">
    <property type="entry name" value="NAD(P)-binding Rossmann-fold domains"/>
    <property type="match status" value="1"/>
</dbReference>
<evidence type="ECO:0000256" key="3">
    <source>
        <dbReference type="ARBA" id="ARBA00023027"/>
    </source>
</evidence>
<dbReference type="Proteomes" id="UP000005413">
    <property type="component" value="Unassembled WGS sequence"/>
</dbReference>
<dbReference type="SUPFAM" id="SSF52283">
    <property type="entry name" value="Formate/glycerate dehydrogenase catalytic domain-like"/>
    <property type="match status" value="1"/>
</dbReference>
<dbReference type="GO" id="GO:0016616">
    <property type="term" value="F:oxidoreductase activity, acting on the CH-OH group of donors, NAD or NADP as acceptor"/>
    <property type="evidence" value="ECO:0007669"/>
    <property type="project" value="InterPro"/>
</dbReference>
<dbReference type="PATRIC" id="fig|911238.3.peg.1323"/>
<evidence type="ECO:0000256" key="2">
    <source>
        <dbReference type="ARBA" id="ARBA00023002"/>
    </source>
</evidence>
<dbReference type="InterPro" id="IPR006140">
    <property type="entry name" value="D-isomer_DH_NAD-bd"/>
</dbReference>
<dbReference type="Pfam" id="PF00389">
    <property type="entry name" value="2-Hacid_dh"/>
    <property type="match status" value="1"/>
</dbReference>
<comment type="similarity">
    <text evidence="1 4">Belongs to the D-isomer specific 2-hydroxyacid dehydrogenase family.</text>
</comment>
<name>G5JJ82_9STAP</name>
<feature type="domain" description="D-isomer specific 2-hydroxyacid dehydrogenase NAD-binding" evidence="6">
    <location>
        <begin position="105"/>
        <end position="277"/>
    </location>
</feature>
<evidence type="ECO:0008006" key="9">
    <source>
        <dbReference type="Google" id="ProtNLM"/>
    </source>
</evidence>
<accession>G5JJ82</accession>
<gene>
    <name evidence="7" type="ORF">SS7213T_07667</name>
</gene>
<dbReference type="Pfam" id="PF02826">
    <property type="entry name" value="2-Hacid_dh_C"/>
    <property type="match status" value="1"/>
</dbReference>
<evidence type="ECO:0000259" key="5">
    <source>
        <dbReference type="Pfam" id="PF00389"/>
    </source>
</evidence>
<dbReference type="Gene3D" id="3.40.50.720">
    <property type="entry name" value="NAD(P)-binding Rossmann-like Domain"/>
    <property type="match status" value="2"/>
</dbReference>
<evidence type="ECO:0000313" key="7">
    <source>
        <dbReference type="EMBL" id="EHJ07755.1"/>
    </source>
</evidence>
<dbReference type="RefSeq" id="WP_002464236.1">
    <property type="nucleotide sequence ID" value="NZ_AEUN01000435.1"/>
</dbReference>
<dbReference type="AlphaFoldDB" id="G5JJ82"/>
<dbReference type="InterPro" id="IPR006139">
    <property type="entry name" value="D-isomer_2_OHA_DH_cat_dom"/>
</dbReference>
<dbReference type="PANTHER" id="PTHR43333:SF1">
    <property type="entry name" value="D-ISOMER SPECIFIC 2-HYDROXYACID DEHYDROGENASE NAD-BINDING DOMAIN-CONTAINING PROTEIN"/>
    <property type="match status" value="1"/>
</dbReference>
<dbReference type="CDD" id="cd12155">
    <property type="entry name" value="PGDH_1"/>
    <property type="match status" value="1"/>
</dbReference>
<evidence type="ECO:0000313" key="8">
    <source>
        <dbReference type="Proteomes" id="UP000005413"/>
    </source>
</evidence>
<dbReference type="GO" id="GO:0051287">
    <property type="term" value="F:NAD binding"/>
    <property type="evidence" value="ECO:0007669"/>
    <property type="project" value="InterPro"/>
</dbReference>
<protein>
    <recommendedName>
        <fullName evidence="9">D-isomer specific 2-hydroxyacid dehydrogenase family protein</fullName>
    </recommendedName>
</protein>
<dbReference type="OrthoDB" id="9805416at2"/>
<evidence type="ECO:0000256" key="1">
    <source>
        <dbReference type="ARBA" id="ARBA00005854"/>
    </source>
</evidence>
<keyword evidence="8" id="KW-1185">Reference proteome</keyword>
<evidence type="ECO:0000259" key="6">
    <source>
        <dbReference type="Pfam" id="PF02826"/>
    </source>
</evidence>
<comment type="caution">
    <text evidence="7">The sequence shown here is derived from an EMBL/GenBank/DDBJ whole genome shotgun (WGS) entry which is preliminary data.</text>
</comment>
<keyword evidence="3" id="KW-0520">NAD</keyword>
<evidence type="ECO:0000256" key="4">
    <source>
        <dbReference type="RuleBase" id="RU003719"/>
    </source>
</evidence>
<dbReference type="InterPro" id="IPR036291">
    <property type="entry name" value="NAD(P)-bd_dom_sf"/>
</dbReference>
<dbReference type="PANTHER" id="PTHR43333">
    <property type="entry name" value="2-HACID_DH_C DOMAIN-CONTAINING PROTEIN"/>
    <property type="match status" value="1"/>
</dbReference>
<reference evidence="7 8" key="1">
    <citation type="journal article" date="2012" name="BMC Genomics">
        <title>Comparative genomic analysis of the genus Staphylococcus including Staphylococcus aureus and its newly described sister species Staphylococcus simiae.</title>
        <authorList>
            <person name="Suzuki H."/>
            <person name="Lefebure T."/>
            <person name="Pavinski Bitar P."/>
            <person name="Stanhope M.J."/>
        </authorList>
    </citation>
    <scope>NUCLEOTIDE SEQUENCE [LARGE SCALE GENOMIC DNA]</scope>
    <source>
        <strain evidence="7 8">CCM 7213</strain>
    </source>
</reference>
<feature type="domain" description="D-isomer specific 2-hydroxyacid dehydrogenase catalytic" evidence="5">
    <location>
        <begin position="36"/>
        <end position="306"/>
    </location>
</feature>
<organism evidence="7 8">
    <name type="scientific">Staphylococcus simiae CCM 7213 = CCUG 51256</name>
    <dbReference type="NCBI Taxonomy" id="911238"/>
    <lineage>
        <taxon>Bacteria</taxon>
        <taxon>Bacillati</taxon>
        <taxon>Bacillota</taxon>
        <taxon>Bacilli</taxon>
        <taxon>Bacillales</taxon>
        <taxon>Staphylococcaceae</taxon>
        <taxon>Staphylococcus</taxon>
    </lineage>
</organism>
<proteinExistence type="inferred from homology"/>